<dbReference type="Proteomes" id="UP001157502">
    <property type="component" value="Chromosome 2"/>
</dbReference>
<proteinExistence type="predicted"/>
<evidence type="ECO:0000313" key="2">
    <source>
        <dbReference type="Proteomes" id="UP001157502"/>
    </source>
</evidence>
<dbReference type="EMBL" id="CM055729">
    <property type="protein sequence ID" value="KAJ8015267.1"/>
    <property type="molecule type" value="Genomic_DNA"/>
</dbReference>
<gene>
    <name evidence="1" type="ORF">DPEC_G00024350</name>
</gene>
<name>A0ACC2HHM7_DALPE</name>
<sequence>MDAVTGKANGGPDNGLSAGLDQGEGSSPGPLLPSTSPHPDRPATRLTTKEGQLNQPQHLEPLAARAQPRREGRG</sequence>
<reference evidence="1" key="1">
    <citation type="submission" date="2021-05" db="EMBL/GenBank/DDBJ databases">
        <authorList>
            <person name="Pan Q."/>
            <person name="Jouanno E."/>
            <person name="Zahm M."/>
            <person name="Klopp C."/>
            <person name="Cabau C."/>
            <person name="Louis A."/>
            <person name="Berthelot C."/>
            <person name="Parey E."/>
            <person name="Roest Crollius H."/>
            <person name="Montfort J."/>
            <person name="Robinson-Rechavi M."/>
            <person name="Bouchez O."/>
            <person name="Lampietro C."/>
            <person name="Lopez Roques C."/>
            <person name="Donnadieu C."/>
            <person name="Postlethwait J."/>
            <person name="Bobe J."/>
            <person name="Dillon D."/>
            <person name="Chandos A."/>
            <person name="von Hippel F."/>
            <person name="Guiguen Y."/>
        </authorList>
    </citation>
    <scope>NUCLEOTIDE SEQUENCE</scope>
    <source>
        <strain evidence="1">YG-Jan2019</strain>
    </source>
</reference>
<accession>A0ACC2HHM7</accession>
<comment type="caution">
    <text evidence="1">The sequence shown here is derived from an EMBL/GenBank/DDBJ whole genome shotgun (WGS) entry which is preliminary data.</text>
</comment>
<keyword evidence="2" id="KW-1185">Reference proteome</keyword>
<evidence type="ECO:0000313" key="1">
    <source>
        <dbReference type="EMBL" id="KAJ8015267.1"/>
    </source>
</evidence>
<organism evidence="1 2">
    <name type="scientific">Dallia pectoralis</name>
    <name type="common">Alaska blackfish</name>
    <dbReference type="NCBI Taxonomy" id="75939"/>
    <lineage>
        <taxon>Eukaryota</taxon>
        <taxon>Metazoa</taxon>
        <taxon>Chordata</taxon>
        <taxon>Craniata</taxon>
        <taxon>Vertebrata</taxon>
        <taxon>Euteleostomi</taxon>
        <taxon>Actinopterygii</taxon>
        <taxon>Neopterygii</taxon>
        <taxon>Teleostei</taxon>
        <taxon>Protacanthopterygii</taxon>
        <taxon>Esociformes</taxon>
        <taxon>Umbridae</taxon>
        <taxon>Dallia</taxon>
    </lineage>
</organism>
<protein>
    <submittedName>
        <fullName evidence="1">Uncharacterized protein</fullName>
    </submittedName>
</protein>